<dbReference type="KEGG" id="aft:BBF96_01805"/>
<evidence type="ECO:0000256" key="2">
    <source>
        <dbReference type="ARBA" id="ARBA00012323"/>
    </source>
</evidence>
<dbReference type="GO" id="GO:0005524">
    <property type="term" value="F:ATP binding"/>
    <property type="evidence" value="ECO:0007669"/>
    <property type="project" value="UniProtKB-KW"/>
</dbReference>
<dbReference type="CDD" id="cd24076">
    <property type="entry name" value="ASKHA_ATPase_ROK_BsXylR-like"/>
    <property type="match status" value="1"/>
</dbReference>
<evidence type="ECO:0000256" key="5">
    <source>
        <dbReference type="ARBA" id="ARBA00022741"/>
    </source>
</evidence>
<evidence type="ECO:0000256" key="4">
    <source>
        <dbReference type="ARBA" id="ARBA00022679"/>
    </source>
</evidence>
<evidence type="ECO:0000256" key="6">
    <source>
        <dbReference type="ARBA" id="ARBA00022777"/>
    </source>
</evidence>
<dbReference type="PROSITE" id="PS01125">
    <property type="entry name" value="ROK"/>
    <property type="match status" value="1"/>
</dbReference>
<evidence type="ECO:0000256" key="1">
    <source>
        <dbReference type="ARBA" id="ARBA00006479"/>
    </source>
</evidence>
<keyword evidence="6" id="KW-0418">Kinase</keyword>
<dbReference type="OrthoDB" id="9795247at2"/>
<dbReference type="EMBL" id="CP016379">
    <property type="protein sequence ID" value="AZR72241.1"/>
    <property type="molecule type" value="Genomic_DNA"/>
</dbReference>
<protein>
    <recommendedName>
        <fullName evidence="3">Glucokinase</fullName>
        <ecNumber evidence="2">2.7.1.2</ecNumber>
    </recommendedName>
    <alternativeName>
        <fullName evidence="8">Glucose kinase</fullName>
    </alternativeName>
</protein>
<dbReference type="Proteomes" id="UP000267250">
    <property type="component" value="Chromosome"/>
</dbReference>
<keyword evidence="7" id="KW-0067">ATP-binding</keyword>
<evidence type="ECO:0000313" key="9">
    <source>
        <dbReference type="EMBL" id="AZR72241.1"/>
    </source>
</evidence>
<evidence type="ECO:0000256" key="3">
    <source>
        <dbReference type="ARBA" id="ARBA00014701"/>
    </source>
</evidence>
<dbReference type="PANTHER" id="PTHR18964">
    <property type="entry name" value="ROK (REPRESSOR, ORF, KINASE) FAMILY"/>
    <property type="match status" value="1"/>
</dbReference>
<evidence type="ECO:0000256" key="8">
    <source>
        <dbReference type="ARBA" id="ARBA00032386"/>
    </source>
</evidence>
<dbReference type="GO" id="GO:0005737">
    <property type="term" value="C:cytoplasm"/>
    <property type="evidence" value="ECO:0007669"/>
    <property type="project" value="InterPro"/>
</dbReference>
<keyword evidence="10" id="KW-1185">Reference proteome</keyword>
<accession>A0A3Q9HNT1</accession>
<dbReference type="InterPro" id="IPR000600">
    <property type="entry name" value="ROK"/>
</dbReference>
<dbReference type="Pfam" id="PF00480">
    <property type="entry name" value="ROK"/>
    <property type="match status" value="1"/>
</dbReference>
<comment type="similarity">
    <text evidence="1">Belongs to the ROK (NagC/XylR) family.</text>
</comment>
<evidence type="ECO:0000313" key="10">
    <source>
        <dbReference type="Proteomes" id="UP000267250"/>
    </source>
</evidence>
<dbReference type="AlphaFoldDB" id="A0A3Q9HNT1"/>
<keyword evidence="4" id="KW-0808">Transferase</keyword>
<dbReference type="GO" id="GO:0006096">
    <property type="term" value="P:glycolytic process"/>
    <property type="evidence" value="ECO:0007669"/>
    <property type="project" value="InterPro"/>
</dbReference>
<dbReference type="GO" id="GO:0004340">
    <property type="term" value="F:glucokinase activity"/>
    <property type="evidence" value="ECO:0007669"/>
    <property type="project" value="UniProtKB-EC"/>
</dbReference>
<evidence type="ECO:0000256" key="7">
    <source>
        <dbReference type="ARBA" id="ARBA00022840"/>
    </source>
</evidence>
<dbReference type="InterPro" id="IPR049874">
    <property type="entry name" value="ROK_cs"/>
</dbReference>
<dbReference type="EC" id="2.7.1.2" evidence="2"/>
<dbReference type="PANTHER" id="PTHR18964:SF149">
    <property type="entry name" value="BIFUNCTIONAL UDP-N-ACETYLGLUCOSAMINE 2-EPIMERASE_N-ACETYLMANNOSAMINE KINASE"/>
    <property type="match status" value="1"/>
</dbReference>
<dbReference type="RefSeq" id="WP_127015569.1">
    <property type="nucleotide sequence ID" value="NZ_CP016379.1"/>
</dbReference>
<gene>
    <name evidence="9" type="ORF">BBF96_01805</name>
</gene>
<dbReference type="SUPFAM" id="SSF53067">
    <property type="entry name" value="Actin-like ATPase domain"/>
    <property type="match status" value="1"/>
</dbReference>
<dbReference type="InterPro" id="IPR004654">
    <property type="entry name" value="ROK_glcA"/>
</dbReference>
<dbReference type="NCBIfam" id="TIGR00744">
    <property type="entry name" value="ROK_glcA_fam"/>
    <property type="match status" value="1"/>
</dbReference>
<organism evidence="9 10">
    <name type="scientific">Anoxybacter fermentans</name>
    <dbReference type="NCBI Taxonomy" id="1323375"/>
    <lineage>
        <taxon>Bacteria</taxon>
        <taxon>Bacillati</taxon>
        <taxon>Bacillota</taxon>
        <taxon>Clostridia</taxon>
        <taxon>Halanaerobiales</taxon>
        <taxon>Anoxybacter</taxon>
    </lineage>
</organism>
<keyword evidence="5" id="KW-0547">Nucleotide-binding</keyword>
<dbReference type="Gene3D" id="3.30.420.40">
    <property type="match status" value="2"/>
</dbReference>
<proteinExistence type="inferred from homology"/>
<dbReference type="InterPro" id="IPR043129">
    <property type="entry name" value="ATPase_NBD"/>
</dbReference>
<name>A0A3Q9HNT1_9FIRM</name>
<reference evidence="9 10" key="1">
    <citation type="submission" date="2016-07" db="EMBL/GenBank/DDBJ databases">
        <title>Genome and transcriptome analysis of iron-reducing fermentative bacteria Anoxybacter fermentans.</title>
        <authorList>
            <person name="Zeng X."/>
            <person name="Shao Z."/>
        </authorList>
    </citation>
    <scope>NUCLEOTIDE SEQUENCE [LARGE SCALE GENOMIC DNA]</scope>
    <source>
        <strain evidence="9 10">DY22613</strain>
    </source>
</reference>
<sequence length="319" mass="33426">MNKKYVIGVDLGGTKILTAIADMEGKILNRVRVDTGADEPAENVIGRIIKTVNEVMEQVGATKDEVLRIGVGSPGPLDIEKGVVLFSPNLKWHNVPIVSMMEEELGLPVVLENDANAAALAEYTFGAGKGAEHMIYMTISTGIGGGVIINGQLLHGVGSAAGELGHHTIIPDGPQCGCGNYGCLEALASGTALGRYGREAVLSGEETLMREMVNSPEKVDGSVVTRAAEAGDKVALEIVDRVATYIGIGIANMINIFNPAKVVLGGGVIKAGHLFYDKILKTVEERALEAPRKQCEIVFAELGSDVGVLGAIAVALKDK</sequence>